<accession>A0A433CY83</accession>
<gene>
    <name evidence="1" type="ORF">BC936DRAFT_137033</name>
</gene>
<evidence type="ECO:0000313" key="1">
    <source>
        <dbReference type="EMBL" id="RUP43539.1"/>
    </source>
</evidence>
<protein>
    <submittedName>
        <fullName evidence="1">Uncharacterized protein</fullName>
    </submittedName>
</protein>
<organism evidence="1 2">
    <name type="scientific">Jimgerdemannia flammicorona</name>
    <dbReference type="NCBI Taxonomy" id="994334"/>
    <lineage>
        <taxon>Eukaryota</taxon>
        <taxon>Fungi</taxon>
        <taxon>Fungi incertae sedis</taxon>
        <taxon>Mucoromycota</taxon>
        <taxon>Mucoromycotina</taxon>
        <taxon>Endogonomycetes</taxon>
        <taxon>Endogonales</taxon>
        <taxon>Endogonaceae</taxon>
        <taxon>Jimgerdemannia</taxon>
    </lineage>
</organism>
<sequence>MTENYISRCIDLNHVKQEETHRQEHLRFSKGRPLRVPPSLDSPHEQVVTHVHCREYKVASLSFQNTHASTETHSIVLSIAVVVVTVYGIHLLIRMIRGAYKRKHMDSSGGVLCPREFSHLPDKSINGIGNPEILGLGYWCLKEIMIHKGETQDRGALDMQSDTNDIAEFRLPKNNMAALPINANKNDGHLSVLELGDDGFMPLSYTCKQYQTRLFFVYENNLNHLDALSSLVLTSCIDDITLAKYPSCWDTDPIPYRPKFTLHASTDSVGRPTLTQMEDFYLALQEDEDETFDDLGRQTLFGDAYVNSVGCLPKKEQLRLLALIDRSPARIDGTGWKVHAVLNEYLSLSWHLEGDTWTFDFQLSEFEAQCRGHFGKVSPADAIHAAILAFLKEPSLYFS</sequence>
<comment type="caution">
    <text evidence="1">The sequence shown here is derived from an EMBL/GenBank/DDBJ whole genome shotgun (WGS) entry which is preliminary data.</text>
</comment>
<keyword evidence="2" id="KW-1185">Reference proteome</keyword>
<reference evidence="1 2" key="1">
    <citation type="journal article" date="2018" name="New Phytol.">
        <title>Phylogenomics of Endogonaceae and evolution of mycorrhizas within Mucoromycota.</title>
        <authorList>
            <person name="Chang Y."/>
            <person name="Desiro A."/>
            <person name="Na H."/>
            <person name="Sandor L."/>
            <person name="Lipzen A."/>
            <person name="Clum A."/>
            <person name="Barry K."/>
            <person name="Grigoriev I.V."/>
            <person name="Martin F.M."/>
            <person name="Stajich J.E."/>
            <person name="Smith M.E."/>
            <person name="Bonito G."/>
            <person name="Spatafora J.W."/>
        </authorList>
    </citation>
    <scope>NUCLEOTIDE SEQUENCE [LARGE SCALE GENOMIC DNA]</scope>
    <source>
        <strain evidence="1 2">GMNB39</strain>
    </source>
</reference>
<dbReference type="OrthoDB" id="10541858at2759"/>
<dbReference type="EMBL" id="RBNI01010750">
    <property type="protein sequence ID" value="RUP43539.1"/>
    <property type="molecule type" value="Genomic_DNA"/>
</dbReference>
<name>A0A433CY83_9FUNG</name>
<dbReference type="Proteomes" id="UP000268093">
    <property type="component" value="Unassembled WGS sequence"/>
</dbReference>
<dbReference type="AlphaFoldDB" id="A0A433CY83"/>
<evidence type="ECO:0000313" key="2">
    <source>
        <dbReference type="Proteomes" id="UP000268093"/>
    </source>
</evidence>
<proteinExistence type="predicted"/>